<feature type="region of interest" description="Disordered" evidence="1">
    <location>
        <begin position="287"/>
        <end position="335"/>
    </location>
</feature>
<organism evidence="2 3">
    <name type="scientific">Aquabacterium olei</name>
    <dbReference type="NCBI Taxonomy" id="1296669"/>
    <lineage>
        <taxon>Bacteria</taxon>
        <taxon>Pseudomonadati</taxon>
        <taxon>Pseudomonadota</taxon>
        <taxon>Betaproteobacteria</taxon>
        <taxon>Burkholderiales</taxon>
        <taxon>Aquabacterium</taxon>
    </lineage>
</organism>
<gene>
    <name evidence="2" type="ORF">DEH84_09290</name>
</gene>
<keyword evidence="3" id="KW-1185">Reference proteome</keyword>
<proteinExistence type="predicted"/>
<reference evidence="2 3" key="1">
    <citation type="submission" date="2018-05" db="EMBL/GenBank/DDBJ databases">
        <title>complete genome sequence of Aquabacterium olei NBRC 110486.</title>
        <authorList>
            <person name="Tang B."/>
            <person name="Chang J."/>
            <person name="Zhang L."/>
            <person name="Yang H."/>
        </authorList>
    </citation>
    <scope>NUCLEOTIDE SEQUENCE [LARGE SCALE GENOMIC DNA]</scope>
    <source>
        <strain evidence="2 3">NBRC 110486</strain>
    </source>
</reference>
<evidence type="ECO:0000313" key="3">
    <source>
        <dbReference type="Proteomes" id="UP000244892"/>
    </source>
</evidence>
<dbReference type="Proteomes" id="UP000244892">
    <property type="component" value="Chromosome"/>
</dbReference>
<dbReference type="OrthoDB" id="4380123at2"/>
<evidence type="ECO:0008006" key="4">
    <source>
        <dbReference type="Google" id="ProtNLM"/>
    </source>
</evidence>
<dbReference type="PANTHER" id="PTHR17985:SF8">
    <property type="entry name" value="TRANSPORT AND GOLGI ORGANIZATION PROTEIN 2 HOMOLOG"/>
    <property type="match status" value="1"/>
</dbReference>
<evidence type="ECO:0000256" key="1">
    <source>
        <dbReference type="SAM" id="MobiDB-lite"/>
    </source>
</evidence>
<accession>A0A2U8FT68</accession>
<dbReference type="PANTHER" id="PTHR17985">
    <property type="entry name" value="SER/THR-RICH PROTEIN T10 IN DGCR REGION"/>
    <property type="match status" value="1"/>
</dbReference>
<sequence>MCLVALALDQSSRFPFVLAANRDEFMNRPTARLGWWEPDGGGPAILGGRDLEAGGTWLGLTAAGRLGLVTNVRNPKDIDPDAPSRGLIVPQWLRGDTEMQMLWPRLAMSGYNGFNMVALDFARGEGFSINNRQLFPQRLDKGLFGLSNARLNTPWPKVQRLKAAMKAAIPASTDSEDLANRLFEALADTTGVPDSDLPQTGVSVDWERMLSTAFIRSPDGTYGTRCATLVITERVNKRLVTHVLERTFTGRPGMALLRRVSLRNWPPRHTMAPAEVARLSATLPPPELRQEDAFESSEVSEQDQHALAPTDSAPERKTRARSLIKPAKGKPLAAS</sequence>
<dbReference type="Pfam" id="PF05742">
    <property type="entry name" value="TANGO2"/>
    <property type="match status" value="1"/>
</dbReference>
<dbReference type="InterPro" id="IPR008551">
    <property type="entry name" value="TANGO2"/>
</dbReference>
<evidence type="ECO:0000313" key="2">
    <source>
        <dbReference type="EMBL" id="AWI53604.1"/>
    </source>
</evidence>
<dbReference type="KEGG" id="aon:DEH84_09290"/>
<protein>
    <recommendedName>
        <fullName evidence="4">NRDE family protein</fullName>
    </recommendedName>
</protein>
<dbReference type="RefSeq" id="WP_109036604.1">
    <property type="nucleotide sequence ID" value="NZ_CP029210.1"/>
</dbReference>
<dbReference type="EMBL" id="CP029210">
    <property type="protein sequence ID" value="AWI53604.1"/>
    <property type="molecule type" value="Genomic_DNA"/>
</dbReference>
<name>A0A2U8FT68_9BURK</name>
<dbReference type="AlphaFoldDB" id="A0A2U8FT68"/>